<proteinExistence type="predicted"/>
<evidence type="ECO:0000313" key="2">
    <source>
        <dbReference type="Proteomes" id="UP000266778"/>
    </source>
</evidence>
<protein>
    <submittedName>
        <fullName evidence="1">Uncharacterized protein</fullName>
    </submittedName>
</protein>
<dbReference type="EMBL" id="CP039628">
    <property type="protein sequence ID" value="QLI60486.1"/>
    <property type="molecule type" value="Genomic_DNA"/>
</dbReference>
<sequence length="269" mass="30326">MKDVPFDYRIKKLIHRAHPMEFIELVDGRYYWSCDGELKQLAELMKLTTQSGHAPRLAAVIDKGIACLHQIEGYLTWLGNEGLDEFMHSGRAPFPTIPDWLIWHELKRLHSYKGDREVAIYIKQHIDNLYLVAKTHKAHPEGWLIYSGAVADYVLTTNCIALKLERGGMLLPMLISAMLAVSSQPALEAKTQYLVNVGRMNQQASGLLMQADNAFQLQCGRPLTLPELRYIHESRTFGQLIQGGPIGLTGLSRQLADEFSEIPCKKKGA</sequence>
<organism evidence="1 2">
    <name type="scientific">Aeromonas caviae</name>
    <name type="common">Aeromonas punctata</name>
    <dbReference type="NCBI Taxonomy" id="648"/>
    <lineage>
        <taxon>Bacteria</taxon>
        <taxon>Pseudomonadati</taxon>
        <taxon>Pseudomonadota</taxon>
        <taxon>Gammaproteobacteria</taxon>
        <taxon>Aeromonadales</taxon>
        <taxon>Aeromonadaceae</taxon>
        <taxon>Aeromonas</taxon>
    </lineage>
</organism>
<accession>A0A7D5UL43</accession>
<reference evidence="1 2" key="1">
    <citation type="submission" date="2019-04" db="EMBL/GenBank/DDBJ databases">
        <title>Novel transposon Tn6433 variants accelerate the dissemination of tet(E) in Aeromonas under oxytetracycline stresses.</title>
        <authorList>
            <person name="Shi Y."/>
            <person name="Tian Z."/>
            <person name="Zhang Y."/>
            <person name="Zhang H."/>
            <person name="Yang M."/>
        </authorList>
    </citation>
    <scope>NUCLEOTIDE SEQUENCE [LARGE SCALE GENOMIC DNA]</scope>
    <source>
        <strain evidence="1 2">T25-39</strain>
        <plasmid evidence="2">paeca2</plasmid>
    </source>
</reference>
<gene>
    <name evidence="1" type="ORF">C1C91_23690</name>
</gene>
<dbReference type="AlphaFoldDB" id="A0A7D5UL43"/>
<evidence type="ECO:0000313" key="1">
    <source>
        <dbReference type="EMBL" id="QLI60486.1"/>
    </source>
</evidence>
<name>A0A7D5UL43_AERCA</name>
<dbReference type="Proteomes" id="UP000266778">
    <property type="component" value="Plasmid pAeca2"/>
</dbReference>
<geneLocation type="plasmid" evidence="2">
    <name>paeca2</name>
</geneLocation>
<keyword evidence="1" id="KW-0614">Plasmid</keyword>